<proteinExistence type="predicted"/>
<dbReference type="Proteomes" id="UP000807306">
    <property type="component" value="Unassembled WGS sequence"/>
</dbReference>
<dbReference type="AlphaFoldDB" id="A0A9P6ELB7"/>
<evidence type="ECO:0000313" key="2">
    <source>
        <dbReference type="Proteomes" id="UP000807306"/>
    </source>
</evidence>
<name>A0A9P6ELB7_9AGAR</name>
<gene>
    <name evidence="1" type="ORF">CPB83DRAFT_834059</name>
</gene>
<protein>
    <submittedName>
        <fullName evidence="1">Uncharacterized protein</fullName>
    </submittedName>
</protein>
<keyword evidence="2" id="KW-1185">Reference proteome</keyword>
<reference evidence="1" key="1">
    <citation type="submission" date="2020-11" db="EMBL/GenBank/DDBJ databases">
        <authorList>
            <consortium name="DOE Joint Genome Institute"/>
            <person name="Ahrendt S."/>
            <person name="Riley R."/>
            <person name="Andreopoulos W."/>
            <person name="Labutti K."/>
            <person name="Pangilinan J."/>
            <person name="Ruiz-Duenas F.J."/>
            <person name="Barrasa J.M."/>
            <person name="Sanchez-Garcia M."/>
            <person name="Camarero S."/>
            <person name="Miyauchi S."/>
            <person name="Serrano A."/>
            <person name="Linde D."/>
            <person name="Babiker R."/>
            <person name="Drula E."/>
            <person name="Ayuso-Fernandez I."/>
            <person name="Pacheco R."/>
            <person name="Padilla G."/>
            <person name="Ferreira P."/>
            <person name="Barriuso J."/>
            <person name="Kellner H."/>
            <person name="Castanera R."/>
            <person name="Alfaro M."/>
            <person name="Ramirez L."/>
            <person name="Pisabarro A.G."/>
            <person name="Kuo A."/>
            <person name="Tritt A."/>
            <person name="Lipzen A."/>
            <person name="He G."/>
            <person name="Yan M."/>
            <person name="Ng V."/>
            <person name="Cullen D."/>
            <person name="Martin F."/>
            <person name="Rosso M.-N."/>
            <person name="Henrissat B."/>
            <person name="Hibbett D."/>
            <person name="Martinez A.T."/>
            <person name="Grigoriev I.V."/>
        </authorList>
    </citation>
    <scope>NUCLEOTIDE SEQUENCE</scope>
    <source>
        <strain evidence="1">CBS 506.95</strain>
    </source>
</reference>
<dbReference type="EMBL" id="MU157838">
    <property type="protein sequence ID" value="KAF9530694.1"/>
    <property type="molecule type" value="Genomic_DNA"/>
</dbReference>
<accession>A0A9P6ELB7</accession>
<organism evidence="1 2">
    <name type="scientific">Crepidotus variabilis</name>
    <dbReference type="NCBI Taxonomy" id="179855"/>
    <lineage>
        <taxon>Eukaryota</taxon>
        <taxon>Fungi</taxon>
        <taxon>Dikarya</taxon>
        <taxon>Basidiomycota</taxon>
        <taxon>Agaricomycotina</taxon>
        <taxon>Agaricomycetes</taxon>
        <taxon>Agaricomycetidae</taxon>
        <taxon>Agaricales</taxon>
        <taxon>Agaricineae</taxon>
        <taxon>Crepidotaceae</taxon>
        <taxon>Crepidotus</taxon>
    </lineage>
</organism>
<evidence type="ECO:0000313" key="1">
    <source>
        <dbReference type="EMBL" id="KAF9530694.1"/>
    </source>
</evidence>
<sequence length="155" mass="17790">MSPWTSSFHSAVVLSRRGSVFCLDYHYIWFDMRYNQISVISCGILTQKIIVAQLPKTMYLQASQGQALWETSEAVSQTPGTTFNLPRFKLGTSAATEYILTLDWTTLIWLSQLKRVTGAMWNHKAGRLFLIMSRQNFKFKQVKHFNSLAPNQAFT</sequence>
<comment type="caution">
    <text evidence="1">The sequence shown here is derived from an EMBL/GenBank/DDBJ whole genome shotgun (WGS) entry which is preliminary data.</text>
</comment>